<dbReference type="AlphaFoldDB" id="A0A517MCS8"/>
<keyword evidence="1" id="KW-0969">Cilium</keyword>
<dbReference type="EMBL" id="CP036262">
    <property type="protein sequence ID" value="QDS92703.1"/>
    <property type="molecule type" value="Genomic_DNA"/>
</dbReference>
<dbReference type="KEGG" id="rml:FF011L_14520"/>
<reference evidence="1 2" key="1">
    <citation type="submission" date="2019-02" db="EMBL/GenBank/DDBJ databases">
        <title>Deep-cultivation of Planctomycetes and their phenomic and genomic characterization uncovers novel biology.</title>
        <authorList>
            <person name="Wiegand S."/>
            <person name="Jogler M."/>
            <person name="Boedeker C."/>
            <person name="Pinto D."/>
            <person name="Vollmers J."/>
            <person name="Rivas-Marin E."/>
            <person name="Kohn T."/>
            <person name="Peeters S.H."/>
            <person name="Heuer A."/>
            <person name="Rast P."/>
            <person name="Oberbeckmann S."/>
            <person name="Bunk B."/>
            <person name="Jeske O."/>
            <person name="Meyerdierks A."/>
            <person name="Storesund J.E."/>
            <person name="Kallscheuer N."/>
            <person name="Luecker S."/>
            <person name="Lage O.M."/>
            <person name="Pohl T."/>
            <person name="Merkel B.J."/>
            <person name="Hornburger P."/>
            <person name="Mueller R.-W."/>
            <person name="Bruemmer F."/>
            <person name="Labrenz M."/>
            <person name="Spormann A.M."/>
            <person name="Op den Camp H."/>
            <person name="Overmann J."/>
            <person name="Amann R."/>
            <person name="Jetten M.S.M."/>
            <person name="Mascher T."/>
            <person name="Medema M.H."/>
            <person name="Devos D.P."/>
            <person name="Kaster A.-K."/>
            <person name="Ovreas L."/>
            <person name="Rohde M."/>
            <person name="Galperin M.Y."/>
            <person name="Jogler C."/>
        </authorList>
    </citation>
    <scope>NUCLEOTIDE SEQUENCE [LARGE SCALE GENOMIC DNA]</scope>
    <source>
        <strain evidence="1 2">FF011L</strain>
    </source>
</reference>
<dbReference type="InterPro" id="IPR005358">
    <property type="entry name" value="Puta_zinc/iron-chelating_dom"/>
</dbReference>
<gene>
    <name evidence="1" type="ORF">FF011L_14520</name>
</gene>
<evidence type="ECO:0000313" key="2">
    <source>
        <dbReference type="Proteomes" id="UP000320672"/>
    </source>
</evidence>
<keyword evidence="1" id="KW-0489">Methyltransferase</keyword>
<keyword evidence="1" id="KW-0282">Flagellum</keyword>
<keyword evidence="1" id="KW-0966">Cell projection</keyword>
<dbReference type="Pfam" id="PF03692">
    <property type="entry name" value="CxxCxxCC"/>
    <property type="match status" value="1"/>
</dbReference>
<organism evidence="1 2">
    <name type="scientific">Roseimaritima multifibrata</name>
    <dbReference type="NCBI Taxonomy" id="1930274"/>
    <lineage>
        <taxon>Bacteria</taxon>
        <taxon>Pseudomonadati</taxon>
        <taxon>Planctomycetota</taxon>
        <taxon>Planctomycetia</taxon>
        <taxon>Pirellulales</taxon>
        <taxon>Pirellulaceae</taxon>
        <taxon>Roseimaritima</taxon>
    </lineage>
</organism>
<evidence type="ECO:0000313" key="1">
    <source>
        <dbReference type="EMBL" id="QDS92703.1"/>
    </source>
</evidence>
<dbReference type="Proteomes" id="UP000320672">
    <property type="component" value="Chromosome"/>
</dbReference>
<proteinExistence type="predicted"/>
<sequence length="147" mass="17010">MAGASKKQTNSKKPWYKEGLRFECTGCGDCCSGEPGYVWVDDHEIESLAKEMEMDLEAFERKFVRQEPEGKSLVEYPDGDCIFLHPESRRCLVYKSRPIQCRTWPFWDSNLSSKKAWKEACDVCPGSGVGKLYNLEQIEERRKEKEV</sequence>
<dbReference type="PANTHER" id="PTHR35866">
    <property type="entry name" value="PUTATIVE-RELATED"/>
    <property type="match status" value="1"/>
</dbReference>
<keyword evidence="2" id="KW-1185">Reference proteome</keyword>
<keyword evidence="1" id="KW-0808">Transferase</keyword>
<dbReference type="OrthoDB" id="9810361at2"/>
<name>A0A517MCS8_9BACT</name>
<accession>A0A517MCS8</accession>
<dbReference type="RefSeq" id="WP_145350919.1">
    <property type="nucleotide sequence ID" value="NZ_CP036262.1"/>
</dbReference>
<protein>
    <submittedName>
        <fullName evidence="1">Flagellin N-methylase</fullName>
    </submittedName>
</protein>
<dbReference type="PANTHER" id="PTHR35866:SF1">
    <property type="entry name" value="YKGJ FAMILY CYSTEINE CLUSTER PROTEIN"/>
    <property type="match status" value="1"/>
</dbReference>
<dbReference type="GO" id="GO:0008168">
    <property type="term" value="F:methyltransferase activity"/>
    <property type="evidence" value="ECO:0007669"/>
    <property type="project" value="UniProtKB-KW"/>
</dbReference>
<dbReference type="GO" id="GO:0032259">
    <property type="term" value="P:methylation"/>
    <property type="evidence" value="ECO:0007669"/>
    <property type="project" value="UniProtKB-KW"/>
</dbReference>